<gene>
    <name evidence="3" type="ORF">PCANC_01813</name>
    <name evidence="2" type="ORF">PCASD_08217</name>
    <name evidence="1" type="ORF">PCASD_24819</name>
</gene>
<dbReference type="EMBL" id="PGCI01000125">
    <property type="protein sequence ID" value="PLW38619.1"/>
    <property type="molecule type" value="Genomic_DNA"/>
</dbReference>
<sequence length="125" mass="14013">MEQPARRAGLHACGAGDRRTGRILLPGWWTSRTAILDQLTGRAIEPNGQHRLSRNAPLVVTSRTAPARQRIRHACRAYNWYCKTTTARTPPVRTLVRRVSSRTGWLMWAVANCNLIVDSIHLCSG</sequence>
<evidence type="ECO:0000313" key="4">
    <source>
        <dbReference type="Proteomes" id="UP000235388"/>
    </source>
</evidence>
<reference evidence="4 5" key="1">
    <citation type="submission" date="2017-11" db="EMBL/GenBank/DDBJ databases">
        <title>De novo assembly and phasing of dikaryotic genomes from two isolates of Puccinia coronata f. sp. avenae, the causal agent of oat crown rust.</title>
        <authorList>
            <person name="Miller M.E."/>
            <person name="Zhang Y."/>
            <person name="Omidvar V."/>
            <person name="Sperschneider J."/>
            <person name="Schwessinger B."/>
            <person name="Raley C."/>
            <person name="Palmer J.M."/>
            <person name="Garnica D."/>
            <person name="Upadhyaya N."/>
            <person name="Rathjen J."/>
            <person name="Taylor J.M."/>
            <person name="Park R.F."/>
            <person name="Dodds P.N."/>
            <person name="Hirsch C.D."/>
            <person name="Kianian S.F."/>
            <person name="Figueroa M."/>
        </authorList>
    </citation>
    <scope>NUCLEOTIDE SEQUENCE [LARGE SCALE GENOMIC DNA]</scope>
    <source>
        <strain evidence="3">12NC29</strain>
        <strain evidence="2">12SD80</strain>
    </source>
</reference>
<dbReference type="EMBL" id="PGCJ01000011">
    <property type="protein sequence ID" value="PLW57418.1"/>
    <property type="molecule type" value="Genomic_DNA"/>
</dbReference>
<dbReference type="EMBL" id="PGCI01001362">
    <property type="protein sequence ID" value="PLW05307.1"/>
    <property type="molecule type" value="Genomic_DNA"/>
</dbReference>
<evidence type="ECO:0000313" key="5">
    <source>
        <dbReference type="Proteomes" id="UP000235392"/>
    </source>
</evidence>
<proteinExistence type="predicted"/>
<dbReference type="Proteomes" id="UP000235388">
    <property type="component" value="Unassembled WGS sequence"/>
</dbReference>
<evidence type="ECO:0000313" key="2">
    <source>
        <dbReference type="EMBL" id="PLW38619.1"/>
    </source>
</evidence>
<evidence type="ECO:0000313" key="3">
    <source>
        <dbReference type="EMBL" id="PLW57418.1"/>
    </source>
</evidence>
<accession>A0A2N5ULI1</accession>
<organism evidence="2 5">
    <name type="scientific">Puccinia coronata f. sp. avenae</name>
    <dbReference type="NCBI Taxonomy" id="200324"/>
    <lineage>
        <taxon>Eukaryota</taxon>
        <taxon>Fungi</taxon>
        <taxon>Dikarya</taxon>
        <taxon>Basidiomycota</taxon>
        <taxon>Pucciniomycotina</taxon>
        <taxon>Pucciniomycetes</taxon>
        <taxon>Pucciniales</taxon>
        <taxon>Pucciniaceae</taxon>
        <taxon>Puccinia</taxon>
    </lineage>
</organism>
<evidence type="ECO:0000313" key="1">
    <source>
        <dbReference type="EMBL" id="PLW05307.1"/>
    </source>
</evidence>
<dbReference type="AlphaFoldDB" id="A0A2N5ULI1"/>
<keyword evidence="4" id="KW-1185">Reference proteome</keyword>
<dbReference type="Proteomes" id="UP000235392">
    <property type="component" value="Unassembled WGS sequence"/>
</dbReference>
<comment type="caution">
    <text evidence="2">The sequence shown here is derived from an EMBL/GenBank/DDBJ whole genome shotgun (WGS) entry which is preliminary data.</text>
</comment>
<name>A0A2N5ULI1_9BASI</name>
<protein>
    <submittedName>
        <fullName evidence="2">Uncharacterized protein</fullName>
    </submittedName>
</protein>